<name>A0A433DG79_9FUNG</name>
<evidence type="ECO:0000313" key="2">
    <source>
        <dbReference type="EMBL" id="RUP49852.1"/>
    </source>
</evidence>
<sequence length="68" mass="7987">MTFPTDSTLPRLDSTTGAEKKSWLARQHRRLPELRPILQLELASFDVNDTHCLWRNWMHCTEVGGHRE</sequence>
<feature type="compositionally biased region" description="Polar residues" evidence="1">
    <location>
        <begin position="1"/>
        <end position="17"/>
    </location>
</feature>
<organism evidence="2 3">
    <name type="scientific">Jimgerdemannia flammicorona</name>
    <dbReference type="NCBI Taxonomy" id="994334"/>
    <lineage>
        <taxon>Eukaryota</taxon>
        <taxon>Fungi</taxon>
        <taxon>Fungi incertae sedis</taxon>
        <taxon>Mucoromycota</taxon>
        <taxon>Mucoromycotina</taxon>
        <taxon>Endogonomycetes</taxon>
        <taxon>Endogonales</taxon>
        <taxon>Endogonaceae</taxon>
        <taxon>Jimgerdemannia</taxon>
    </lineage>
</organism>
<proteinExistence type="predicted"/>
<dbReference type="AlphaFoldDB" id="A0A433DG79"/>
<gene>
    <name evidence="2" type="ORF">BC936DRAFT_141245</name>
</gene>
<dbReference type="EMBL" id="RBNI01001910">
    <property type="protein sequence ID" value="RUP49852.1"/>
    <property type="molecule type" value="Genomic_DNA"/>
</dbReference>
<protein>
    <submittedName>
        <fullName evidence="2">Uncharacterized protein</fullName>
    </submittedName>
</protein>
<evidence type="ECO:0000313" key="3">
    <source>
        <dbReference type="Proteomes" id="UP000268093"/>
    </source>
</evidence>
<evidence type="ECO:0000256" key="1">
    <source>
        <dbReference type="SAM" id="MobiDB-lite"/>
    </source>
</evidence>
<reference evidence="2 3" key="1">
    <citation type="journal article" date="2018" name="New Phytol.">
        <title>Phylogenomics of Endogonaceae and evolution of mycorrhizas within Mucoromycota.</title>
        <authorList>
            <person name="Chang Y."/>
            <person name="Desiro A."/>
            <person name="Na H."/>
            <person name="Sandor L."/>
            <person name="Lipzen A."/>
            <person name="Clum A."/>
            <person name="Barry K."/>
            <person name="Grigoriev I.V."/>
            <person name="Martin F.M."/>
            <person name="Stajich J.E."/>
            <person name="Smith M.E."/>
            <person name="Bonito G."/>
            <person name="Spatafora J.W."/>
        </authorList>
    </citation>
    <scope>NUCLEOTIDE SEQUENCE [LARGE SCALE GENOMIC DNA]</scope>
    <source>
        <strain evidence="2 3">GMNB39</strain>
    </source>
</reference>
<comment type="caution">
    <text evidence="2">The sequence shown here is derived from an EMBL/GenBank/DDBJ whole genome shotgun (WGS) entry which is preliminary data.</text>
</comment>
<keyword evidence="3" id="KW-1185">Reference proteome</keyword>
<dbReference type="Proteomes" id="UP000268093">
    <property type="component" value="Unassembled WGS sequence"/>
</dbReference>
<accession>A0A433DG79</accession>
<feature type="region of interest" description="Disordered" evidence="1">
    <location>
        <begin position="1"/>
        <end position="20"/>
    </location>
</feature>